<proteinExistence type="predicted"/>
<evidence type="ECO:0000313" key="3">
    <source>
        <dbReference type="Proteomes" id="UP001589898"/>
    </source>
</evidence>
<feature type="compositionally biased region" description="Low complexity" evidence="1">
    <location>
        <begin position="1"/>
        <end position="19"/>
    </location>
</feature>
<dbReference type="InterPro" id="IPR009050">
    <property type="entry name" value="Globin-like_sf"/>
</dbReference>
<dbReference type="CDD" id="cd08916">
    <property type="entry name" value="TrHb3_P"/>
    <property type="match status" value="1"/>
</dbReference>
<keyword evidence="3" id="KW-1185">Reference proteome</keyword>
<comment type="caution">
    <text evidence="2">The sequence shown here is derived from an EMBL/GenBank/DDBJ whole genome shotgun (WGS) entry which is preliminary data.</text>
</comment>
<feature type="region of interest" description="Disordered" evidence="1">
    <location>
        <begin position="149"/>
        <end position="186"/>
    </location>
</feature>
<sequence>MASPDTGAPGAPATRPGPAHDAGHLPDEAGITRLVHAFYARARTDWLLGPVFEAAVDDWDEHLDTLVRFWSSVLLRTGRYRGNPMATHRPLGLDDQHFARWLALWDRTARDVLPRDQARHVFETAERIGRSLRIGLEIDPLRRLRRADDAPACLHRSPEPPSSPTDPDRGDASGAGAPAGSGPQPA</sequence>
<dbReference type="Proteomes" id="UP001589898">
    <property type="component" value="Unassembled WGS sequence"/>
</dbReference>
<feature type="region of interest" description="Disordered" evidence="1">
    <location>
        <begin position="1"/>
        <end position="26"/>
    </location>
</feature>
<name>A0ABV6SS51_9GAMM</name>
<gene>
    <name evidence="2" type="ORF">ACFFFU_00585</name>
</gene>
<accession>A0ABV6SS51</accession>
<dbReference type="SUPFAM" id="SSF46458">
    <property type="entry name" value="Globin-like"/>
    <property type="match status" value="1"/>
</dbReference>
<organism evidence="2 3">
    <name type="scientific">Luteimonas padinae</name>
    <dbReference type="NCBI Taxonomy" id="1714359"/>
    <lineage>
        <taxon>Bacteria</taxon>
        <taxon>Pseudomonadati</taxon>
        <taxon>Pseudomonadota</taxon>
        <taxon>Gammaproteobacteria</taxon>
        <taxon>Lysobacterales</taxon>
        <taxon>Lysobacteraceae</taxon>
        <taxon>Luteimonas</taxon>
    </lineage>
</organism>
<reference evidence="2 3" key="1">
    <citation type="submission" date="2024-09" db="EMBL/GenBank/DDBJ databases">
        <authorList>
            <person name="Sun Q."/>
            <person name="Mori K."/>
        </authorList>
    </citation>
    <scope>NUCLEOTIDE SEQUENCE [LARGE SCALE GENOMIC DNA]</scope>
    <source>
        <strain evidence="2 3">KCTC 52403</strain>
    </source>
</reference>
<dbReference type="Gene3D" id="1.10.490.10">
    <property type="entry name" value="Globins"/>
    <property type="match status" value="1"/>
</dbReference>
<dbReference type="RefSeq" id="WP_189499197.1">
    <property type="nucleotide sequence ID" value="NZ_BMZT01000014.1"/>
</dbReference>
<evidence type="ECO:0000313" key="2">
    <source>
        <dbReference type="EMBL" id="MFC0716268.1"/>
    </source>
</evidence>
<dbReference type="EMBL" id="JBHLTF010000002">
    <property type="protein sequence ID" value="MFC0716268.1"/>
    <property type="molecule type" value="Genomic_DNA"/>
</dbReference>
<evidence type="ECO:0000256" key="1">
    <source>
        <dbReference type="SAM" id="MobiDB-lite"/>
    </source>
</evidence>
<dbReference type="InterPro" id="IPR012292">
    <property type="entry name" value="Globin/Proto"/>
</dbReference>
<feature type="compositionally biased region" description="Low complexity" evidence="1">
    <location>
        <begin position="172"/>
        <end position="186"/>
    </location>
</feature>
<protein>
    <submittedName>
        <fullName evidence="2">Group III truncated hemoglobin</fullName>
    </submittedName>
</protein>